<dbReference type="AlphaFoldDB" id="A0A6P5G4J3"/>
<evidence type="ECO:0000259" key="7">
    <source>
        <dbReference type="Pfam" id="PF02453"/>
    </source>
</evidence>
<protein>
    <submittedName>
        <fullName evidence="9">Reticulon-like protein B23</fullName>
    </submittedName>
</protein>
<keyword evidence="8" id="KW-1185">Reference proteome</keyword>
<dbReference type="Pfam" id="PF02453">
    <property type="entry name" value="Reticulon"/>
    <property type="match status" value="1"/>
</dbReference>
<comment type="subcellular location">
    <subcellularLocation>
        <location evidence="1">Endoplasmic reticulum membrane</location>
        <topology evidence="1">Multi-pass membrane protein</topology>
    </subcellularLocation>
</comment>
<evidence type="ECO:0000256" key="1">
    <source>
        <dbReference type="ARBA" id="ARBA00004477"/>
    </source>
</evidence>
<dbReference type="PANTHER" id="PTHR47879:SF2">
    <property type="entry name" value="RETICULON-LIKE PROTEIN B22"/>
    <property type="match status" value="1"/>
</dbReference>
<dbReference type="PANTHER" id="PTHR47879">
    <property type="entry name" value="RETICULON-LIKE PROTEIN B22"/>
    <property type="match status" value="1"/>
</dbReference>
<proteinExistence type="predicted"/>
<keyword evidence="3" id="KW-0256">Endoplasmic reticulum</keyword>
<dbReference type="GO" id="GO:0005789">
    <property type="term" value="C:endoplasmic reticulum membrane"/>
    <property type="evidence" value="ECO:0007669"/>
    <property type="project" value="UniProtKB-SubCell"/>
</dbReference>
<evidence type="ECO:0000256" key="3">
    <source>
        <dbReference type="ARBA" id="ARBA00022824"/>
    </source>
</evidence>
<organism evidence="8 9">
    <name type="scientific">Ananas comosus</name>
    <name type="common">Pineapple</name>
    <name type="synonym">Ananas ananas</name>
    <dbReference type="NCBI Taxonomy" id="4615"/>
    <lineage>
        <taxon>Eukaryota</taxon>
        <taxon>Viridiplantae</taxon>
        <taxon>Streptophyta</taxon>
        <taxon>Embryophyta</taxon>
        <taxon>Tracheophyta</taxon>
        <taxon>Spermatophyta</taxon>
        <taxon>Magnoliopsida</taxon>
        <taxon>Liliopsida</taxon>
        <taxon>Poales</taxon>
        <taxon>Bromeliaceae</taxon>
        <taxon>Bromelioideae</taxon>
        <taxon>Ananas</taxon>
    </lineage>
</organism>
<evidence type="ECO:0000256" key="5">
    <source>
        <dbReference type="ARBA" id="ARBA00023136"/>
    </source>
</evidence>
<dbReference type="Proteomes" id="UP000515123">
    <property type="component" value="Linkage group 14"/>
</dbReference>
<dbReference type="InterPro" id="IPR044177">
    <property type="entry name" value="RTNLB22/23"/>
</dbReference>
<feature type="transmembrane region" description="Helical" evidence="6">
    <location>
        <begin position="95"/>
        <end position="118"/>
    </location>
</feature>
<accession>A0A6P5G4J3</accession>
<dbReference type="GeneID" id="109720484"/>
<evidence type="ECO:0000256" key="2">
    <source>
        <dbReference type="ARBA" id="ARBA00022692"/>
    </source>
</evidence>
<evidence type="ECO:0000313" key="8">
    <source>
        <dbReference type="Proteomes" id="UP000515123"/>
    </source>
</evidence>
<feature type="transmembrane region" description="Helical" evidence="6">
    <location>
        <begin position="53"/>
        <end position="75"/>
    </location>
</feature>
<dbReference type="InterPro" id="IPR003388">
    <property type="entry name" value="Reticulon"/>
</dbReference>
<dbReference type="OrthoDB" id="2020646at2759"/>
<sequence>MAEGAAAAAAVEGQRGSSSTPPAAAAAEVGRPAVVLVCGSLVYYHCAYRDSSLLSLASDVVIVLLCSLAILGMLFRQMNISVPVDPLEWQISQDTANSIAACLANTIGAAESVLRVAATGHDKRLFFKVVVILYTLSALGRVASGATIAYAGLCSFCLYVFAQSSPPINKLTSQLSMRRDSTGGAQDSS</sequence>
<reference evidence="9" key="2">
    <citation type="submission" date="2025-08" db="UniProtKB">
        <authorList>
            <consortium name="RefSeq"/>
        </authorList>
    </citation>
    <scope>IDENTIFICATION</scope>
    <source>
        <tissue evidence="9">Leaf</tissue>
    </source>
</reference>
<dbReference type="RefSeq" id="XP_020103224.1">
    <property type="nucleotide sequence ID" value="XM_020247635.1"/>
</dbReference>
<feature type="transmembrane region" description="Helical" evidence="6">
    <location>
        <begin position="125"/>
        <end position="142"/>
    </location>
</feature>
<keyword evidence="2 6" id="KW-0812">Transmembrane</keyword>
<feature type="domain" description="Reticulon" evidence="7">
    <location>
        <begin position="33"/>
        <end position="155"/>
    </location>
</feature>
<keyword evidence="4 6" id="KW-1133">Transmembrane helix</keyword>
<dbReference type="Gramene" id="Aco006555.1.mrna1">
    <property type="protein sequence ID" value="Aco006555.1.mrna1"/>
    <property type="gene ID" value="Aco006555.1.path1"/>
</dbReference>
<name>A0A6P5G4J3_ANACO</name>
<gene>
    <name evidence="9" type="primary">LOC109720484</name>
</gene>
<keyword evidence="5 6" id="KW-0472">Membrane</keyword>
<evidence type="ECO:0000256" key="4">
    <source>
        <dbReference type="ARBA" id="ARBA00022989"/>
    </source>
</evidence>
<evidence type="ECO:0000313" key="9">
    <source>
        <dbReference type="RefSeq" id="XP_020103224.1"/>
    </source>
</evidence>
<evidence type="ECO:0000256" key="6">
    <source>
        <dbReference type="SAM" id="Phobius"/>
    </source>
</evidence>
<reference evidence="8" key="1">
    <citation type="journal article" date="2015" name="Nat. Genet.">
        <title>The pineapple genome and the evolution of CAM photosynthesis.</title>
        <authorList>
            <person name="Ming R."/>
            <person name="VanBuren R."/>
            <person name="Wai C.M."/>
            <person name="Tang H."/>
            <person name="Schatz M.C."/>
            <person name="Bowers J.E."/>
            <person name="Lyons E."/>
            <person name="Wang M.L."/>
            <person name="Chen J."/>
            <person name="Biggers E."/>
            <person name="Zhang J."/>
            <person name="Huang L."/>
            <person name="Zhang L."/>
            <person name="Miao W."/>
            <person name="Zhang J."/>
            <person name="Ye Z."/>
            <person name="Miao C."/>
            <person name="Lin Z."/>
            <person name="Wang H."/>
            <person name="Zhou H."/>
            <person name="Yim W.C."/>
            <person name="Priest H.D."/>
            <person name="Zheng C."/>
            <person name="Woodhouse M."/>
            <person name="Edger P.P."/>
            <person name="Guyot R."/>
            <person name="Guo H.B."/>
            <person name="Guo H."/>
            <person name="Zheng G."/>
            <person name="Singh R."/>
            <person name="Sharma A."/>
            <person name="Min X."/>
            <person name="Zheng Y."/>
            <person name="Lee H."/>
            <person name="Gurtowski J."/>
            <person name="Sedlazeck F.J."/>
            <person name="Harkess A."/>
            <person name="McKain M.R."/>
            <person name="Liao Z."/>
            <person name="Fang J."/>
            <person name="Liu J."/>
            <person name="Zhang X."/>
            <person name="Zhang Q."/>
            <person name="Hu W."/>
            <person name="Qin Y."/>
            <person name="Wang K."/>
            <person name="Chen L.Y."/>
            <person name="Shirley N."/>
            <person name="Lin Y.R."/>
            <person name="Liu L.Y."/>
            <person name="Hernandez A.G."/>
            <person name="Wright C.L."/>
            <person name="Bulone V."/>
            <person name="Tuskan G.A."/>
            <person name="Heath K."/>
            <person name="Zee F."/>
            <person name="Moore P.H."/>
            <person name="Sunkar R."/>
            <person name="Leebens-Mack J.H."/>
            <person name="Mockler T."/>
            <person name="Bennetzen J.L."/>
            <person name="Freeling M."/>
            <person name="Sankoff D."/>
            <person name="Paterson A.H."/>
            <person name="Zhu X."/>
            <person name="Yang X."/>
            <person name="Smith J.A."/>
            <person name="Cushman J.C."/>
            <person name="Paull R.E."/>
            <person name="Yu Q."/>
        </authorList>
    </citation>
    <scope>NUCLEOTIDE SEQUENCE [LARGE SCALE GENOMIC DNA]</scope>
    <source>
        <strain evidence="8">cv. F153</strain>
    </source>
</reference>